<protein>
    <submittedName>
        <fullName evidence="1">Uncharacterized protein</fullName>
    </submittedName>
</protein>
<dbReference type="EMBL" id="WNKW01000004">
    <property type="protein sequence ID" value="MTW34272.1"/>
    <property type="molecule type" value="Genomic_DNA"/>
</dbReference>
<evidence type="ECO:0000313" key="2">
    <source>
        <dbReference type="Proteomes" id="UP000735592"/>
    </source>
</evidence>
<sequence length="70" mass="7784">MQGTIQIGNEIITFMRGPDYDDAHEFGPSDTVSYSINTLGIGATQPLTMPRKDFLKVLMHFTEKAKSSFS</sequence>
<name>A0ABW9SU18_9BURK</name>
<accession>A0ABW9SU18</accession>
<proteinExistence type="predicted"/>
<reference evidence="1 2" key="1">
    <citation type="submission" date="2019-11" db="EMBL/GenBank/DDBJ databases">
        <title>Type strains purchased from KCTC, JCM and DSMZ.</title>
        <authorList>
            <person name="Lu H."/>
        </authorList>
    </citation>
    <scope>NUCLEOTIDE SEQUENCE [LARGE SCALE GENOMIC DNA]</scope>
    <source>
        <strain evidence="1 2">DSM 103461</strain>
    </source>
</reference>
<comment type="caution">
    <text evidence="1">The sequence shown here is derived from an EMBL/GenBank/DDBJ whole genome shotgun (WGS) entry which is preliminary data.</text>
</comment>
<gene>
    <name evidence="1" type="ORF">GM655_15800</name>
</gene>
<evidence type="ECO:0000313" key="1">
    <source>
        <dbReference type="EMBL" id="MTW34272.1"/>
    </source>
</evidence>
<dbReference type="Proteomes" id="UP000735592">
    <property type="component" value="Unassembled WGS sequence"/>
</dbReference>
<organism evidence="1 2">
    <name type="scientific">Pseudoduganella danionis</name>
    <dbReference type="NCBI Taxonomy" id="1890295"/>
    <lineage>
        <taxon>Bacteria</taxon>
        <taxon>Pseudomonadati</taxon>
        <taxon>Pseudomonadota</taxon>
        <taxon>Betaproteobacteria</taxon>
        <taxon>Burkholderiales</taxon>
        <taxon>Oxalobacteraceae</taxon>
        <taxon>Telluria group</taxon>
        <taxon>Pseudoduganella</taxon>
    </lineage>
</organism>
<keyword evidence="2" id="KW-1185">Reference proteome</keyword>
<dbReference type="RefSeq" id="WP_155435633.1">
    <property type="nucleotide sequence ID" value="NZ_JBHLXK010000002.1"/>
</dbReference>